<comment type="caution">
    <text evidence="2">The sequence shown here is derived from an EMBL/GenBank/DDBJ whole genome shotgun (WGS) entry which is preliminary data.</text>
</comment>
<reference evidence="2" key="1">
    <citation type="submission" date="2023-10" db="EMBL/GenBank/DDBJ databases">
        <title>Genome assemblies of two species of porcelain crab, Petrolisthes cinctipes and Petrolisthes manimaculis (Anomura: Porcellanidae).</title>
        <authorList>
            <person name="Angst P."/>
        </authorList>
    </citation>
    <scope>NUCLEOTIDE SEQUENCE</scope>
    <source>
        <strain evidence="2">PB745_01</strain>
        <tissue evidence="2">Gill</tissue>
    </source>
</reference>
<sequence>MTVAAAAPKTICYTSSMEVSTYLADPCVPEDTDPLRYWEQNKVSMPTLTKLAMKYLVVPATSASVEWVFSVAGRIFRPDRCQLSYKTFQSLVFIKYNKNLKL</sequence>
<keyword evidence="3" id="KW-1185">Reference proteome</keyword>
<gene>
    <name evidence="2" type="ORF">Pcinc_021484</name>
</gene>
<organism evidence="2 3">
    <name type="scientific">Petrolisthes cinctipes</name>
    <name type="common">Flat porcelain crab</name>
    <dbReference type="NCBI Taxonomy" id="88211"/>
    <lineage>
        <taxon>Eukaryota</taxon>
        <taxon>Metazoa</taxon>
        <taxon>Ecdysozoa</taxon>
        <taxon>Arthropoda</taxon>
        <taxon>Crustacea</taxon>
        <taxon>Multicrustacea</taxon>
        <taxon>Malacostraca</taxon>
        <taxon>Eumalacostraca</taxon>
        <taxon>Eucarida</taxon>
        <taxon>Decapoda</taxon>
        <taxon>Pleocyemata</taxon>
        <taxon>Anomura</taxon>
        <taxon>Galatheoidea</taxon>
        <taxon>Porcellanidae</taxon>
        <taxon>Petrolisthes</taxon>
    </lineage>
</organism>
<evidence type="ECO:0000313" key="2">
    <source>
        <dbReference type="EMBL" id="KAK3873516.1"/>
    </source>
</evidence>
<dbReference type="InterPro" id="IPR012337">
    <property type="entry name" value="RNaseH-like_sf"/>
</dbReference>
<dbReference type="SUPFAM" id="SSF53098">
    <property type="entry name" value="Ribonuclease H-like"/>
    <property type="match status" value="1"/>
</dbReference>
<dbReference type="AlphaFoldDB" id="A0AAE1KF09"/>
<dbReference type="Proteomes" id="UP001286313">
    <property type="component" value="Unassembled WGS sequence"/>
</dbReference>
<accession>A0AAE1KF09</accession>
<proteinExistence type="predicted"/>
<evidence type="ECO:0000313" key="3">
    <source>
        <dbReference type="Proteomes" id="UP001286313"/>
    </source>
</evidence>
<dbReference type="InterPro" id="IPR008906">
    <property type="entry name" value="HATC_C_dom"/>
</dbReference>
<protein>
    <recommendedName>
        <fullName evidence="1">HAT C-terminal dimerisation domain-containing protein</fullName>
    </recommendedName>
</protein>
<dbReference type="EMBL" id="JAWQEG010002215">
    <property type="protein sequence ID" value="KAK3873516.1"/>
    <property type="molecule type" value="Genomic_DNA"/>
</dbReference>
<feature type="domain" description="HAT C-terminal dimerisation" evidence="1">
    <location>
        <begin position="18"/>
        <end position="97"/>
    </location>
</feature>
<name>A0AAE1KF09_PETCI</name>
<dbReference type="Pfam" id="PF05699">
    <property type="entry name" value="Dimer_Tnp_hAT"/>
    <property type="match status" value="1"/>
</dbReference>
<dbReference type="PANTHER" id="PTHR47611">
    <property type="entry name" value="HAT DIMERISATION DOMAIN, C-TERMINAL"/>
    <property type="match status" value="1"/>
</dbReference>
<evidence type="ECO:0000259" key="1">
    <source>
        <dbReference type="Pfam" id="PF05699"/>
    </source>
</evidence>
<dbReference type="GO" id="GO:0046983">
    <property type="term" value="F:protein dimerization activity"/>
    <property type="evidence" value="ECO:0007669"/>
    <property type="project" value="InterPro"/>
</dbReference>
<dbReference type="PANTHER" id="PTHR47611:SF3">
    <property type="entry name" value="HAT C-TERMINAL DIMERISATION DOMAIN-CONTAINING PROTEIN"/>
    <property type="match status" value="1"/>
</dbReference>